<accession>A0A0D6AY05</accession>
<keyword evidence="1" id="KW-0472">Membrane</keyword>
<dbReference type="Proteomes" id="UP000064912">
    <property type="component" value="Chromosome"/>
</dbReference>
<feature type="transmembrane region" description="Helical" evidence="1">
    <location>
        <begin position="104"/>
        <end position="122"/>
    </location>
</feature>
<gene>
    <name evidence="2" type="ORF">NHU_00614</name>
</gene>
<evidence type="ECO:0000313" key="2">
    <source>
        <dbReference type="EMBL" id="BAQ67783.1"/>
    </source>
</evidence>
<dbReference type="AlphaFoldDB" id="A0A0D6AY05"/>
<dbReference type="PATRIC" id="fig|35806.4.peg.630"/>
<keyword evidence="1" id="KW-1133">Transmembrane helix</keyword>
<dbReference type="EMBL" id="AP014800">
    <property type="protein sequence ID" value="BAQ67783.1"/>
    <property type="molecule type" value="Genomic_DNA"/>
</dbReference>
<name>A0A0D6AY05_RHOSU</name>
<organism evidence="2 3">
    <name type="scientific">Rhodovulum sulfidophilum</name>
    <name type="common">Rhodobacter sulfidophilus</name>
    <dbReference type="NCBI Taxonomy" id="35806"/>
    <lineage>
        <taxon>Bacteria</taxon>
        <taxon>Pseudomonadati</taxon>
        <taxon>Pseudomonadota</taxon>
        <taxon>Alphaproteobacteria</taxon>
        <taxon>Rhodobacterales</taxon>
        <taxon>Paracoccaceae</taxon>
        <taxon>Rhodovulum</taxon>
    </lineage>
</organism>
<dbReference type="KEGG" id="rsu:NHU_00614"/>
<feature type="transmembrane region" description="Helical" evidence="1">
    <location>
        <begin position="48"/>
        <end position="69"/>
    </location>
</feature>
<sequence length="159" mass="16675">MSDIQSQTLDPTEEAKLGLGAHAAALAVVCVIALVGNTVATENTVPQGLVGLIILWVICMIGMLLTNFVPFKLPSVAWISAVGILVTMPWTPGSAWILDKVSHVNFLTLATPCLAYAGIAITKREIEIAKTSGWKIAVVAVLVMTGTYVGSAIVAQAFL</sequence>
<reference evidence="2 3" key="1">
    <citation type="submission" date="2015-02" db="EMBL/GenBank/DDBJ databases">
        <title>Genome sequene of Rhodovulum sulfidophilum DSM 2351.</title>
        <authorList>
            <person name="Nagao N."/>
        </authorList>
    </citation>
    <scope>NUCLEOTIDE SEQUENCE [LARGE SCALE GENOMIC DNA]</scope>
    <source>
        <strain evidence="2 3">DSM 2351</strain>
    </source>
</reference>
<proteinExistence type="predicted"/>
<keyword evidence="1" id="KW-0812">Transmembrane</keyword>
<evidence type="ECO:0000313" key="3">
    <source>
        <dbReference type="Proteomes" id="UP000064912"/>
    </source>
</evidence>
<evidence type="ECO:0008006" key="4">
    <source>
        <dbReference type="Google" id="ProtNLM"/>
    </source>
</evidence>
<protein>
    <recommendedName>
        <fullName evidence="4">DUF340 domain-containing protein</fullName>
    </recommendedName>
</protein>
<evidence type="ECO:0000256" key="1">
    <source>
        <dbReference type="SAM" id="Phobius"/>
    </source>
</evidence>
<feature type="transmembrane region" description="Helical" evidence="1">
    <location>
        <begin position="76"/>
        <end position="98"/>
    </location>
</feature>
<feature type="transmembrane region" description="Helical" evidence="1">
    <location>
        <begin position="134"/>
        <end position="158"/>
    </location>
</feature>
<feature type="transmembrane region" description="Helical" evidence="1">
    <location>
        <begin position="17"/>
        <end position="36"/>
    </location>
</feature>